<dbReference type="Pfam" id="PF04101">
    <property type="entry name" value="Glyco_tran_28_C"/>
    <property type="match status" value="1"/>
</dbReference>
<dbReference type="InterPro" id="IPR039042">
    <property type="entry name" value="Alg13-like"/>
</dbReference>
<dbReference type="PANTHER" id="PTHR12867">
    <property type="entry name" value="GLYCOSYL TRANSFERASE-RELATED"/>
    <property type="match status" value="1"/>
</dbReference>
<keyword evidence="8" id="KW-1185">Reference proteome</keyword>
<dbReference type="InterPro" id="IPR007235">
    <property type="entry name" value="Glyco_trans_28_C"/>
</dbReference>
<sequence>MIFVTVGTHEQGMDRLFKELDRLIEEKKFNDEVIAQIGYSDYIPKNYEYRKMISYDDMDDYIKRADIVITHGGPGSIFHALKYDKIPIVVPRNPKFKEHIDEHQVLFVNKLEKEKRVIAVYNIKELSGKIENYSKLKNEFNCSNLNNNKFIKEFSNLINNLI</sequence>
<comment type="similarity">
    <text evidence="2">Belongs to the glycosyltransferase 28 family.</text>
</comment>
<evidence type="ECO:0000259" key="6">
    <source>
        <dbReference type="Pfam" id="PF04101"/>
    </source>
</evidence>
<gene>
    <name evidence="7" type="ORF">H9660_15010</name>
</gene>
<dbReference type="GO" id="GO:0016740">
    <property type="term" value="F:transferase activity"/>
    <property type="evidence" value="ECO:0007669"/>
    <property type="project" value="UniProtKB-KW"/>
</dbReference>
<accession>A0ABR8Q7Q3</accession>
<keyword evidence="5" id="KW-0256">Endoplasmic reticulum</keyword>
<reference evidence="7 8" key="1">
    <citation type="submission" date="2020-08" db="EMBL/GenBank/DDBJ databases">
        <title>A Genomic Blueprint of the Chicken Gut Microbiome.</title>
        <authorList>
            <person name="Gilroy R."/>
            <person name="Ravi A."/>
            <person name="Getino M."/>
            <person name="Pursley I."/>
            <person name="Horton D.L."/>
            <person name="Alikhan N.-F."/>
            <person name="Baker D."/>
            <person name="Gharbi K."/>
            <person name="Hall N."/>
            <person name="Watson M."/>
            <person name="Adriaenssens E.M."/>
            <person name="Foster-Nyarko E."/>
            <person name="Jarju S."/>
            <person name="Secka A."/>
            <person name="Antonio M."/>
            <person name="Oren A."/>
            <person name="Chaudhuri R."/>
            <person name="La Ragione R.M."/>
            <person name="Hildebrand F."/>
            <person name="Pallen M.J."/>
        </authorList>
    </citation>
    <scope>NUCLEOTIDE SEQUENCE [LARGE SCALE GENOMIC DNA]</scope>
    <source>
        <strain evidence="7 8">Sa3CUN1</strain>
    </source>
</reference>
<dbReference type="Gene3D" id="3.40.50.2000">
    <property type="entry name" value="Glycogen Phosphorylase B"/>
    <property type="match status" value="1"/>
</dbReference>
<dbReference type="NCBIfam" id="NF041548">
    <property type="entry name" value="PssE"/>
    <property type="match status" value="1"/>
</dbReference>
<comment type="caution">
    <text evidence="7">The sequence shown here is derived from an EMBL/GenBank/DDBJ whole genome shotgun (WGS) entry which is preliminary data.</text>
</comment>
<feature type="domain" description="Glycosyl transferase family 28 C-terminal" evidence="6">
    <location>
        <begin position="1"/>
        <end position="139"/>
    </location>
</feature>
<dbReference type="SUPFAM" id="SSF53756">
    <property type="entry name" value="UDP-Glycosyltransferase/glycogen phosphorylase"/>
    <property type="match status" value="1"/>
</dbReference>
<evidence type="ECO:0000256" key="4">
    <source>
        <dbReference type="ARBA" id="ARBA00022679"/>
    </source>
</evidence>
<evidence type="ECO:0000313" key="8">
    <source>
        <dbReference type="Proteomes" id="UP000640335"/>
    </source>
</evidence>
<name>A0ABR8Q7Q3_9CLOT</name>
<dbReference type="RefSeq" id="WP_191751194.1">
    <property type="nucleotide sequence ID" value="NZ_JACSQZ010000084.1"/>
</dbReference>
<keyword evidence="3" id="KW-0328">Glycosyltransferase</keyword>
<dbReference type="PANTHER" id="PTHR12867:SF6">
    <property type="entry name" value="N-ACETYLGLUCOSAMINYLDIPHOSPHODOLICHOL N-ACETYLGLUCOSAMINYLTRANSFERASE"/>
    <property type="match status" value="1"/>
</dbReference>
<proteinExistence type="inferred from homology"/>
<evidence type="ECO:0000313" key="7">
    <source>
        <dbReference type="EMBL" id="MBD7916452.1"/>
    </source>
</evidence>
<evidence type="ECO:0000256" key="5">
    <source>
        <dbReference type="ARBA" id="ARBA00022824"/>
    </source>
</evidence>
<keyword evidence="4 7" id="KW-0808">Transferase</keyword>
<dbReference type="EMBL" id="JACSQZ010000084">
    <property type="protein sequence ID" value="MBD7916452.1"/>
    <property type="molecule type" value="Genomic_DNA"/>
</dbReference>
<comment type="subcellular location">
    <subcellularLocation>
        <location evidence="1">Endoplasmic reticulum</location>
    </subcellularLocation>
</comment>
<evidence type="ECO:0000256" key="3">
    <source>
        <dbReference type="ARBA" id="ARBA00022676"/>
    </source>
</evidence>
<protein>
    <submittedName>
        <fullName evidence="7">Glycosyl transferase family 28</fullName>
    </submittedName>
</protein>
<dbReference type="Proteomes" id="UP000640335">
    <property type="component" value="Unassembled WGS sequence"/>
</dbReference>
<dbReference type="InterPro" id="IPR048097">
    <property type="entry name" value="Cps14G-like"/>
</dbReference>
<evidence type="ECO:0000256" key="2">
    <source>
        <dbReference type="ARBA" id="ARBA00006962"/>
    </source>
</evidence>
<organism evidence="7 8">
    <name type="scientific">Clostridium gallinarum</name>
    <dbReference type="NCBI Taxonomy" id="2762246"/>
    <lineage>
        <taxon>Bacteria</taxon>
        <taxon>Bacillati</taxon>
        <taxon>Bacillota</taxon>
        <taxon>Clostridia</taxon>
        <taxon>Eubacteriales</taxon>
        <taxon>Clostridiaceae</taxon>
        <taxon>Clostridium</taxon>
    </lineage>
</organism>
<evidence type="ECO:0000256" key="1">
    <source>
        <dbReference type="ARBA" id="ARBA00004240"/>
    </source>
</evidence>